<protein>
    <submittedName>
        <fullName evidence="5">Homocysteine S-methyltransferase family protein</fullName>
    </submittedName>
</protein>
<keyword evidence="6" id="KW-1185">Reference proteome</keyword>
<comment type="caution">
    <text evidence="5">The sequence shown here is derived from an EMBL/GenBank/DDBJ whole genome shotgun (WGS) entry which is preliminary data.</text>
</comment>
<dbReference type="SUPFAM" id="SSF82282">
    <property type="entry name" value="Homocysteine S-methyltransferase"/>
    <property type="match status" value="1"/>
</dbReference>
<sequence>MTTPRYRDALPQLSGRRMLTDSGLETTLIFHDGIDLPLFASFALLASADGRARLRGYFDRHAEIAVSHGIGFIADTPTWRASRDWGERLGFDAVALARLNREAVRMMFALRDRWESPATPVVVSGNIGPRGDGYAPDRMMTPEEAQDYHAQQVETFARAGVDMITVMTMTHAGEAIGIARAAKAAAVPVSMGLTVETDGRLPTGQPLGEAIQEIDGSGAAPTYYMINCAHPDHFRDVLAAGGAWRDRIRAIRANASRKSHAELDEATELDAGDPHGLGADYAGLLRLLPNLSVFGGCCGTDHRHVAAMAEACIAEAA</sequence>
<evidence type="ECO:0000256" key="2">
    <source>
        <dbReference type="ARBA" id="ARBA00022679"/>
    </source>
</evidence>
<evidence type="ECO:0000313" key="5">
    <source>
        <dbReference type="EMBL" id="MFC0341402.1"/>
    </source>
</evidence>
<proteinExistence type="predicted"/>
<feature type="binding site" evidence="3">
    <location>
        <position position="298"/>
    </location>
    <ligand>
        <name>Zn(2+)</name>
        <dbReference type="ChEBI" id="CHEBI:29105"/>
    </ligand>
</feature>
<evidence type="ECO:0000256" key="1">
    <source>
        <dbReference type="ARBA" id="ARBA00022603"/>
    </source>
</evidence>
<dbReference type="Gene3D" id="3.20.20.330">
    <property type="entry name" value="Homocysteine-binding-like domain"/>
    <property type="match status" value="1"/>
</dbReference>
<keyword evidence="2 3" id="KW-0808">Transferase</keyword>
<dbReference type="InterPro" id="IPR036589">
    <property type="entry name" value="HCY_dom_sf"/>
</dbReference>
<evidence type="ECO:0000259" key="4">
    <source>
        <dbReference type="PROSITE" id="PS50970"/>
    </source>
</evidence>
<keyword evidence="3" id="KW-0862">Zinc</keyword>
<feature type="binding site" evidence="3">
    <location>
        <position position="297"/>
    </location>
    <ligand>
        <name>Zn(2+)</name>
        <dbReference type="ChEBI" id="CHEBI:29105"/>
    </ligand>
</feature>
<dbReference type="Proteomes" id="UP001589799">
    <property type="component" value="Unassembled WGS sequence"/>
</dbReference>
<name>A0ABV6I5A6_9RHOB</name>
<dbReference type="Pfam" id="PF02574">
    <property type="entry name" value="S-methyl_trans"/>
    <property type="match status" value="1"/>
</dbReference>
<dbReference type="PANTHER" id="PTHR11103:SF18">
    <property type="entry name" value="SLR1189 PROTEIN"/>
    <property type="match status" value="1"/>
</dbReference>
<gene>
    <name evidence="5" type="ORF">ACFFII_11590</name>
</gene>
<accession>A0ABV6I5A6</accession>
<dbReference type="EMBL" id="JBHLWE010000038">
    <property type="protein sequence ID" value="MFC0341402.1"/>
    <property type="molecule type" value="Genomic_DNA"/>
</dbReference>
<evidence type="ECO:0000256" key="3">
    <source>
        <dbReference type="PROSITE-ProRule" id="PRU00333"/>
    </source>
</evidence>
<organism evidence="5 6">
    <name type="scientific">Paracoccus niistensis</name>
    <dbReference type="NCBI Taxonomy" id="632935"/>
    <lineage>
        <taxon>Bacteria</taxon>
        <taxon>Pseudomonadati</taxon>
        <taxon>Pseudomonadota</taxon>
        <taxon>Alphaproteobacteria</taxon>
        <taxon>Rhodobacterales</taxon>
        <taxon>Paracoccaceae</taxon>
        <taxon>Paracoccus</taxon>
    </lineage>
</organism>
<dbReference type="InterPro" id="IPR003726">
    <property type="entry name" value="HCY_dom"/>
</dbReference>
<comment type="cofactor">
    <cofactor evidence="3">
        <name>Zn(2+)</name>
        <dbReference type="ChEBI" id="CHEBI:29105"/>
    </cofactor>
</comment>
<dbReference type="PANTHER" id="PTHR11103">
    <property type="entry name" value="SLR1189 PROTEIN"/>
    <property type="match status" value="1"/>
</dbReference>
<evidence type="ECO:0000313" key="6">
    <source>
        <dbReference type="Proteomes" id="UP001589799"/>
    </source>
</evidence>
<feature type="binding site" evidence="3">
    <location>
        <position position="228"/>
    </location>
    <ligand>
        <name>Zn(2+)</name>
        <dbReference type="ChEBI" id="CHEBI:29105"/>
    </ligand>
</feature>
<feature type="domain" description="Hcy-binding" evidence="4">
    <location>
        <begin position="6"/>
        <end position="312"/>
    </location>
</feature>
<keyword evidence="1 3" id="KW-0489">Methyltransferase</keyword>
<dbReference type="PROSITE" id="PS50970">
    <property type="entry name" value="HCY"/>
    <property type="match status" value="1"/>
</dbReference>
<keyword evidence="3" id="KW-0479">Metal-binding</keyword>
<dbReference type="RefSeq" id="WP_377699040.1">
    <property type="nucleotide sequence ID" value="NZ_JBHLWE010000038.1"/>
</dbReference>
<reference evidence="5 6" key="1">
    <citation type="submission" date="2024-09" db="EMBL/GenBank/DDBJ databases">
        <authorList>
            <person name="Sun Q."/>
            <person name="Mori K."/>
        </authorList>
    </citation>
    <scope>NUCLEOTIDE SEQUENCE [LARGE SCALE GENOMIC DNA]</scope>
    <source>
        <strain evidence="5 6">KCTC 22789</strain>
    </source>
</reference>